<proteinExistence type="predicted"/>
<dbReference type="Pfam" id="PF16151">
    <property type="entry name" value="DUF4859"/>
    <property type="match status" value="2"/>
</dbReference>
<feature type="domain" description="DUF4859" evidence="1">
    <location>
        <begin position="59"/>
        <end position="147"/>
    </location>
</feature>
<feature type="domain" description="DUF4859" evidence="1">
    <location>
        <begin position="190"/>
        <end position="299"/>
    </location>
</feature>
<dbReference type="InterPro" id="IPR032339">
    <property type="entry name" value="DUF4859"/>
</dbReference>
<reference evidence="2 3" key="1">
    <citation type="journal article" date="2022" name="Int. J. Syst. Evol. Microbiol.">
        <title>Prevotella herbatica sp. nov., a plant polysaccharide-decomposing anaerobic bacterium isolated from a methanogenic reactor.</title>
        <authorList>
            <person name="Uek A."/>
            <person name="Tonouchi A."/>
            <person name="Kaku N."/>
            <person name="Ueki K."/>
        </authorList>
    </citation>
    <scope>NUCLEOTIDE SEQUENCE [LARGE SCALE GENOMIC DNA]</scope>
    <source>
        <strain evidence="2 3">WR041</strain>
    </source>
</reference>
<accession>A0ABN6EHA7</accession>
<name>A0ABN6EHA7_9BACT</name>
<keyword evidence="3" id="KW-1185">Reference proteome</keyword>
<gene>
    <name evidence="2" type="ORF">prwr041_04590</name>
</gene>
<dbReference type="Proteomes" id="UP001319045">
    <property type="component" value="Chromosome"/>
</dbReference>
<evidence type="ECO:0000313" key="2">
    <source>
        <dbReference type="EMBL" id="BCS84566.1"/>
    </source>
</evidence>
<organism evidence="2 3">
    <name type="scientific">Prevotella herbatica</name>
    <dbReference type="NCBI Taxonomy" id="2801997"/>
    <lineage>
        <taxon>Bacteria</taxon>
        <taxon>Pseudomonadati</taxon>
        <taxon>Bacteroidota</taxon>
        <taxon>Bacteroidia</taxon>
        <taxon>Bacteroidales</taxon>
        <taxon>Prevotellaceae</taxon>
        <taxon>Prevotella</taxon>
    </lineage>
</organism>
<protein>
    <recommendedName>
        <fullName evidence="1">DUF4859 domain-containing protein</fullName>
    </recommendedName>
</protein>
<sequence>MALGLSACSTDPEDAVEKHVYTENEAPYLRTDASANISTTAEFRKGHVALKTINLKDYAETIQTKLGMTVDDMIAGLETGKVVFYNINTSRGIWDKTATTKGTTGWYYNKSGQIVSKESDAAGYIELDKASKSIIVGVPENSSAGVSFSDNVGFAINNGKDYDQYVRLSVLISVTDPGLIMPTITIPTGDYSSYEVKFADYSDAIQKCLGMTASDFNSVVQDSKGDIAMYMADDEGKWDTTSTYTANGLGYWLDGSGKVTTWGKTGFSYFVETHDGSVGIGRAPGVAAGTKIKLHFVYASKTDNSKFIEFVCNVTLE</sequence>
<evidence type="ECO:0000313" key="3">
    <source>
        <dbReference type="Proteomes" id="UP001319045"/>
    </source>
</evidence>
<dbReference type="EMBL" id="AP024484">
    <property type="protein sequence ID" value="BCS84566.1"/>
    <property type="molecule type" value="Genomic_DNA"/>
</dbReference>
<evidence type="ECO:0000259" key="1">
    <source>
        <dbReference type="Pfam" id="PF16151"/>
    </source>
</evidence>